<reference evidence="2 3" key="1">
    <citation type="journal article" date="2018" name="Sci. Rep.">
        <title>Genomic signatures of local adaptation to the degree of environmental predictability in rotifers.</title>
        <authorList>
            <person name="Franch-Gras L."/>
            <person name="Hahn C."/>
            <person name="Garcia-Roger E.M."/>
            <person name="Carmona M.J."/>
            <person name="Serra M."/>
            <person name="Gomez A."/>
        </authorList>
    </citation>
    <scope>NUCLEOTIDE SEQUENCE [LARGE SCALE GENOMIC DNA]</scope>
    <source>
        <strain evidence="2">HYR1</strain>
    </source>
</reference>
<sequence length="302" mass="34701">MVNRDILDKFLEFYNSKNIEELVNLYTEDATNYQIANEPVVGKEQIRKMFTDQFSKVKTHCEPVKIIEQDNYAVMEWRDPKNFQGCSIFEFKNGKIYQQRGYWDKFYFVPVSSLDPNFALFKIKNSTGSKPAGICPLHGNTIILFDHVLYDAMSFEAAKLILEHFSNSLFAVNGPQCRLVIILETKLIWLIKYKLINYLKKKKPFCFNCQHSCTKSSISSTKLRKLAPRQSPIKPPISPTNCSKVLDGISLMTVTKISVQPWKHFVKLHQNLGIKKARKAALSDPQVIAGRIALNWTLVKTV</sequence>
<dbReference type="OrthoDB" id="10338001at2759"/>
<keyword evidence="2" id="KW-0413">Isomerase</keyword>
<accession>A0A3M7QUM2</accession>
<evidence type="ECO:0000313" key="3">
    <source>
        <dbReference type="Proteomes" id="UP000276133"/>
    </source>
</evidence>
<gene>
    <name evidence="2" type="ORF">BpHYR1_054294</name>
</gene>
<dbReference type="AlphaFoldDB" id="A0A3M7QUM2"/>
<dbReference type="SUPFAM" id="SSF54427">
    <property type="entry name" value="NTF2-like"/>
    <property type="match status" value="1"/>
</dbReference>
<feature type="domain" description="SnoaL-like" evidence="1">
    <location>
        <begin position="8"/>
        <end position="97"/>
    </location>
</feature>
<comment type="caution">
    <text evidence="2">The sequence shown here is derived from an EMBL/GenBank/DDBJ whole genome shotgun (WGS) entry which is preliminary data.</text>
</comment>
<dbReference type="InterPro" id="IPR032710">
    <property type="entry name" value="NTF2-like_dom_sf"/>
</dbReference>
<dbReference type="GO" id="GO:0016853">
    <property type="term" value="F:isomerase activity"/>
    <property type="evidence" value="ECO:0007669"/>
    <property type="project" value="UniProtKB-KW"/>
</dbReference>
<dbReference type="EMBL" id="REGN01005104">
    <property type="protein sequence ID" value="RNA14814.1"/>
    <property type="molecule type" value="Genomic_DNA"/>
</dbReference>
<dbReference type="InterPro" id="IPR037401">
    <property type="entry name" value="SnoaL-like"/>
</dbReference>
<organism evidence="2 3">
    <name type="scientific">Brachionus plicatilis</name>
    <name type="common">Marine rotifer</name>
    <name type="synonym">Brachionus muelleri</name>
    <dbReference type="NCBI Taxonomy" id="10195"/>
    <lineage>
        <taxon>Eukaryota</taxon>
        <taxon>Metazoa</taxon>
        <taxon>Spiralia</taxon>
        <taxon>Gnathifera</taxon>
        <taxon>Rotifera</taxon>
        <taxon>Eurotatoria</taxon>
        <taxon>Monogononta</taxon>
        <taxon>Pseudotrocha</taxon>
        <taxon>Ploima</taxon>
        <taxon>Brachionidae</taxon>
        <taxon>Brachionus</taxon>
    </lineage>
</organism>
<evidence type="ECO:0000313" key="2">
    <source>
        <dbReference type="EMBL" id="RNA14814.1"/>
    </source>
</evidence>
<dbReference type="Gene3D" id="3.10.450.50">
    <property type="match status" value="1"/>
</dbReference>
<name>A0A3M7QUM2_BRAPC</name>
<keyword evidence="3" id="KW-1185">Reference proteome</keyword>
<protein>
    <submittedName>
        <fullName evidence="2">Steroid delta-isomerase</fullName>
    </submittedName>
</protein>
<evidence type="ECO:0000259" key="1">
    <source>
        <dbReference type="Pfam" id="PF12680"/>
    </source>
</evidence>
<dbReference type="Pfam" id="PF12680">
    <property type="entry name" value="SnoaL_2"/>
    <property type="match status" value="1"/>
</dbReference>
<proteinExistence type="predicted"/>
<dbReference type="Proteomes" id="UP000276133">
    <property type="component" value="Unassembled WGS sequence"/>
</dbReference>